<dbReference type="GO" id="GO:0005886">
    <property type="term" value="C:plasma membrane"/>
    <property type="evidence" value="ECO:0007669"/>
    <property type="project" value="TreeGrafter"/>
</dbReference>
<dbReference type="Proteomes" id="UP000053424">
    <property type="component" value="Unassembled WGS sequence"/>
</dbReference>
<feature type="transmembrane region" description="Helical" evidence="7">
    <location>
        <begin position="507"/>
        <end position="526"/>
    </location>
</feature>
<dbReference type="GO" id="GO:0012505">
    <property type="term" value="C:endomembrane system"/>
    <property type="evidence" value="ECO:0007669"/>
    <property type="project" value="UniProtKB-SubCell"/>
</dbReference>
<evidence type="ECO:0000313" key="10">
    <source>
        <dbReference type="Proteomes" id="UP000053424"/>
    </source>
</evidence>
<feature type="transmembrane region" description="Helical" evidence="7">
    <location>
        <begin position="137"/>
        <end position="160"/>
    </location>
</feature>
<dbReference type="InterPro" id="IPR036259">
    <property type="entry name" value="MFS_trans_sf"/>
</dbReference>
<evidence type="ECO:0000313" key="9">
    <source>
        <dbReference type="EMBL" id="KIM49857.1"/>
    </source>
</evidence>
<feature type="compositionally biased region" description="Polar residues" evidence="6">
    <location>
        <begin position="551"/>
        <end position="565"/>
    </location>
</feature>
<gene>
    <name evidence="9" type="ORF">M413DRAFT_21980</name>
</gene>
<organism evidence="9 10">
    <name type="scientific">Hebeloma cylindrosporum</name>
    <dbReference type="NCBI Taxonomy" id="76867"/>
    <lineage>
        <taxon>Eukaryota</taxon>
        <taxon>Fungi</taxon>
        <taxon>Dikarya</taxon>
        <taxon>Basidiomycota</taxon>
        <taxon>Agaricomycotina</taxon>
        <taxon>Agaricomycetes</taxon>
        <taxon>Agaricomycetidae</taxon>
        <taxon>Agaricales</taxon>
        <taxon>Agaricineae</taxon>
        <taxon>Hymenogastraceae</taxon>
        <taxon>Hebeloma</taxon>
    </lineage>
</organism>
<dbReference type="InterPro" id="IPR020846">
    <property type="entry name" value="MFS_dom"/>
</dbReference>
<dbReference type="OrthoDB" id="3437016at2759"/>
<dbReference type="SUPFAM" id="SSF103473">
    <property type="entry name" value="MFS general substrate transporter"/>
    <property type="match status" value="1"/>
</dbReference>
<proteinExistence type="predicted"/>
<feature type="compositionally biased region" description="Acidic residues" evidence="6">
    <location>
        <begin position="566"/>
        <end position="576"/>
    </location>
</feature>
<evidence type="ECO:0000259" key="8">
    <source>
        <dbReference type="PROSITE" id="PS50850"/>
    </source>
</evidence>
<evidence type="ECO:0000256" key="6">
    <source>
        <dbReference type="SAM" id="MobiDB-lite"/>
    </source>
</evidence>
<dbReference type="PANTHER" id="PTHR23501:SF191">
    <property type="entry name" value="VACUOLAR BASIC AMINO ACID TRANSPORTER 4"/>
    <property type="match status" value="1"/>
</dbReference>
<dbReference type="PANTHER" id="PTHR23501">
    <property type="entry name" value="MAJOR FACILITATOR SUPERFAMILY"/>
    <property type="match status" value="1"/>
</dbReference>
<feature type="transmembrane region" description="Helical" evidence="7">
    <location>
        <begin position="78"/>
        <end position="97"/>
    </location>
</feature>
<evidence type="ECO:0000256" key="4">
    <source>
        <dbReference type="ARBA" id="ARBA00022989"/>
    </source>
</evidence>
<dbReference type="PROSITE" id="PS50850">
    <property type="entry name" value="MFS"/>
    <property type="match status" value="1"/>
</dbReference>
<dbReference type="HOGENOM" id="CLU_000960_22_3_1"/>
<reference evidence="10" key="2">
    <citation type="submission" date="2015-01" db="EMBL/GenBank/DDBJ databases">
        <title>Evolutionary Origins and Diversification of the Mycorrhizal Mutualists.</title>
        <authorList>
            <consortium name="DOE Joint Genome Institute"/>
            <consortium name="Mycorrhizal Genomics Consortium"/>
            <person name="Kohler A."/>
            <person name="Kuo A."/>
            <person name="Nagy L.G."/>
            <person name="Floudas D."/>
            <person name="Copeland A."/>
            <person name="Barry K.W."/>
            <person name="Cichocki N."/>
            <person name="Veneault-Fourrey C."/>
            <person name="LaButti K."/>
            <person name="Lindquist E.A."/>
            <person name="Lipzen A."/>
            <person name="Lundell T."/>
            <person name="Morin E."/>
            <person name="Murat C."/>
            <person name="Riley R."/>
            <person name="Ohm R."/>
            <person name="Sun H."/>
            <person name="Tunlid A."/>
            <person name="Henrissat B."/>
            <person name="Grigoriev I.V."/>
            <person name="Hibbett D.S."/>
            <person name="Martin F."/>
        </authorList>
    </citation>
    <scope>NUCLEOTIDE SEQUENCE [LARGE SCALE GENOMIC DNA]</scope>
    <source>
        <strain evidence="10">h7</strain>
    </source>
</reference>
<feature type="transmembrane region" description="Helical" evidence="7">
    <location>
        <begin position="109"/>
        <end position="131"/>
    </location>
</feature>
<dbReference type="AlphaFoldDB" id="A0A0C2Z9N7"/>
<feature type="transmembrane region" description="Helical" evidence="7">
    <location>
        <begin position="374"/>
        <end position="393"/>
    </location>
</feature>
<feature type="transmembrane region" description="Helical" evidence="7">
    <location>
        <begin position="172"/>
        <end position="191"/>
    </location>
</feature>
<feature type="region of interest" description="Disordered" evidence="6">
    <location>
        <begin position="1"/>
        <end position="31"/>
    </location>
</feature>
<sequence length="614" mass="67127">MSESDPLLPRRDFATTPTNTEDKANNRKGPLDISRSRRYGILAGLWSATFLSAMNQTLVPTMLPSISSEFNKFNQASWLGTSYLLATCTFTPLYGRLCNVLGRKGANHTALLFAAVGVLMCGLSSSMEMLILARFDVISQFSGIGGGGLMTTSSIVISDMYSMRRRGLPQGVASAFNGLGLGLGGPLGGFLTDRLGWRWAFLIQMPLFVVSYILTSWNLNYVTEGTGKSTREILKRIDYLGSGSLMMAVGSTLVFLSVRYNASQPWSNPAVIISVVMAAIFSVVFIFVEIFVAPEPMLAPFLLRRKIPVLVGISNFLVAICNFSIMYFFPMWFQTVAMTSASTAGMHLMPNSISMSIGSVFAGWVVHATGRYKTLNLILGACPSIGALLIYHIQEDSGPIQSWLSIIPLGFGNAVVLQTMLIALLAHVPDDYMAVATGFGQLFRGVGQVGGVAVSSAIFQSNLESELRKRIHTPDADKLITRIRQSAQSVGQLPPDLQRIARDSYAVSIKSVFFFAACSTMLSYIVRLPIPDKFLEDRPKLKKRVSHLEPTASTSATPQYSSPFESDNEDENDNADAQERKKQRHLRRLSTIGGADEILADLEEDHVDNTARGR</sequence>
<protein>
    <recommendedName>
        <fullName evidence="8">Major facilitator superfamily (MFS) profile domain-containing protein</fullName>
    </recommendedName>
</protein>
<evidence type="ECO:0000256" key="3">
    <source>
        <dbReference type="ARBA" id="ARBA00022692"/>
    </source>
</evidence>
<feature type="transmembrane region" description="Helical" evidence="7">
    <location>
        <begin position="239"/>
        <end position="258"/>
    </location>
</feature>
<keyword evidence="4 7" id="KW-1133">Transmembrane helix</keyword>
<keyword evidence="2" id="KW-0813">Transport</keyword>
<keyword evidence="5 7" id="KW-0472">Membrane</keyword>
<feature type="transmembrane region" description="Helical" evidence="7">
    <location>
        <begin position="309"/>
        <end position="329"/>
    </location>
</feature>
<evidence type="ECO:0000256" key="2">
    <source>
        <dbReference type="ARBA" id="ARBA00022448"/>
    </source>
</evidence>
<dbReference type="GO" id="GO:0000329">
    <property type="term" value="C:fungal-type vacuole membrane"/>
    <property type="evidence" value="ECO:0007669"/>
    <property type="project" value="TreeGrafter"/>
</dbReference>
<feature type="transmembrane region" description="Helical" evidence="7">
    <location>
        <begin position="270"/>
        <end position="288"/>
    </location>
</feature>
<feature type="transmembrane region" description="Helical" evidence="7">
    <location>
        <begin position="197"/>
        <end position="219"/>
    </location>
</feature>
<feature type="transmembrane region" description="Helical" evidence="7">
    <location>
        <begin position="405"/>
        <end position="426"/>
    </location>
</feature>
<dbReference type="InterPro" id="IPR011701">
    <property type="entry name" value="MFS"/>
</dbReference>
<dbReference type="Pfam" id="PF07690">
    <property type="entry name" value="MFS_1"/>
    <property type="match status" value="1"/>
</dbReference>
<feature type="region of interest" description="Disordered" evidence="6">
    <location>
        <begin position="545"/>
        <end position="588"/>
    </location>
</feature>
<accession>A0A0C2Z9N7</accession>
<evidence type="ECO:0000256" key="1">
    <source>
        <dbReference type="ARBA" id="ARBA00004127"/>
    </source>
</evidence>
<dbReference type="STRING" id="686832.A0A0C2Z9N7"/>
<dbReference type="GO" id="GO:0015174">
    <property type="term" value="F:basic amino acid transmembrane transporter activity"/>
    <property type="evidence" value="ECO:0007669"/>
    <property type="project" value="TreeGrafter"/>
</dbReference>
<feature type="domain" description="Major facilitator superfamily (MFS) profile" evidence="8">
    <location>
        <begin position="41"/>
        <end position="535"/>
    </location>
</feature>
<name>A0A0C2Z9N7_HEBCY</name>
<comment type="subcellular location">
    <subcellularLocation>
        <location evidence="1">Endomembrane system</location>
        <topology evidence="1">Multi-pass membrane protein</topology>
    </subcellularLocation>
</comment>
<reference evidence="9 10" key="1">
    <citation type="submission" date="2014-04" db="EMBL/GenBank/DDBJ databases">
        <authorList>
            <consortium name="DOE Joint Genome Institute"/>
            <person name="Kuo A."/>
            <person name="Gay G."/>
            <person name="Dore J."/>
            <person name="Kohler A."/>
            <person name="Nagy L.G."/>
            <person name="Floudas D."/>
            <person name="Copeland A."/>
            <person name="Barry K.W."/>
            <person name="Cichocki N."/>
            <person name="Veneault-Fourrey C."/>
            <person name="LaButti K."/>
            <person name="Lindquist E.A."/>
            <person name="Lipzen A."/>
            <person name="Lundell T."/>
            <person name="Morin E."/>
            <person name="Murat C."/>
            <person name="Sun H."/>
            <person name="Tunlid A."/>
            <person name="Henrissat B."/>
            <person name="Grigoriev I.V."/>
            <person name="Hibbett D.S."/>
            <person name="Martin F."/>
            <person name="Nordberg H.P."/>
            <person name="Cantor M.N."/>
            <person name="Hua S.X."/>
        </authorList>
    </citation>
    <scope>NUCLEOTIDE SEQUENCE [LARGE SCALE GENOMIC DNA]</scope>
    <source>
        <strain evidence="10">h7</strain>
    </source>
</reference>
<evidence type="ECO:0000256" key="5">
    <source>
        <dbReference type="ARBA" id="ARBA00023136"/>
    </source>
</evidence>
<keyword evidence="10" id="KW-1185">Reference proteome</keyword>
<feature type="transmembrane region" description="Helical" evidence="7">
    <location>
        <begin position="349"/>
        <end position="367"/>
    </location>
</feature>
<evidence type="ECO:0000256" key="7">
    <source>
        <dbReference type="SAM" id="Phobius"/>
    </source>
</evidence>
<dbReference type="Gene3D" id="1.20.1250.20">
    <property type="entry name" value="MFS general substrate transporter like domains"/>
    <property type="match status" value="2"/>
</dbReference>
<dbReference type="EMBL" id="KN831768">
    <property type="protein sequence ID" value="KIM49857.1"/>
    <property type="molecule type" value="Genomic_DNA"/>
</dbReference>
<keyword evidence="3 7" id="KW-0812">Transmembrane</keyword>
<feature type="transmembrane region" description="Helical" evidence="7">
    <location>
        <begin position="39"/>
        <end position="58"/>
    </location>
</feature>